<comment type="function">
    <text evidence="8">Ferredoxins are iron-sulfur proteins that transfer electrons in a wide variety of metabolic reactions.</text>
</comment>
<evidence type="ECO:0000256" key="1">
    <source>
        <dbReference type="ARBA" id="ARBA00001927"/>
    </source>
</evidence>
<organism evidence="10 11">
    <name type="scientific">Micromonospora matsumotoense</name>
    <dbReference type="NCBI Taxonomy" id="121616"/>
    <lineage>
        <taxon>Bacteria</taxon>
        <taxon>Bacillati</taxon>
        <taxon>Actinomycetota</taxon>
        <taxon>Actinomycetes</taxon>
        <taxon>Micromonosporales</taxon>
        <taxon>Micromonosporaceae</taxon>
        <taxon>Micromonospora</taxon>
    </lineage>
</organism>
<keyword evidence="6 8" id="KW-0411">Iron-sulfur</keyword>
<dbReference type="InterPro" id="IPR010693">
    <property type="entry name" value="Divergent_4Fe-4S_mono-cluster"/>
</dbReference>
<dbReference type="GO" id="GO:0051538">
    <property type="term" value="F:3 iron, 4 sulfur cluster binding"/>
    <property type="evidence" value="ECO:0007669"/>
    <property type="project" value="UniProtKB-KW"/>
</dbReference>
<evidence type="ECO:0000313" key="10">
    <source>
        <dbReference type="EMBL" id="SCF02723.1"/>
    </source>
</evidence>
<keyword evidence="7" id="KW-0003">3Fe-4S</keyword>
<dbReference type="Pfam" id="PF06902">
    <property type="entry name" value="Fer4_19"/>
    <property type="match status" value="1"/>
</dbReference>
<dbReference type="GO" id="GO:0009055">
    <property type="term" value="F:electron transfer activity"/>
    <property type="evidence" value="ECO:0007669"/>
    <property type="project" value="UniProtKB-UniRule"/>
</dbReference>
<dbReference type="InterPro" id="IPR051269">
    <property type="entry name" value="Fe-S_cluster_ET"/>
</dbReference>
<feature type="domain" description="4Fe-4S ferredoxin-type" evidence="9">
    <location>
        <begin position="1"/>
        <end position="29"/>
    </location>
</feature>
<evidence type="ECO:0000256" key="2">
    <source>
        <dbReference type="ARBA" id="ARBA00022448"/>
    </source>
</evidence>
<evidence type="ECO:0000256" key="4">
    <source>
        <dbReference type="ARBA" id="ARBA00022982"/>
    </source>
</evidence>
<evidence type="ECO:0000256" key="7">
    <source>
        <dbReference type="ARBA" id="ARBA00023291"/>
    </source>
</evidence>
<dbReference type="AlphaFoldDB" id="A0A1C4X2N8"/>
<dbReference type="RefSeq" id="WP_091243062.1">
    <property type="nucleotide sequence ID" value="NZ_CP192025.1"/>
</dbReference>
<dbReference type="OrthoDB" id="9803319at2"/>
<dbReference type="Gene3D" id="3.30.70.20">
    <property type="match status" value="1"/>
</dbReference>
<keyword evidence="2 8" id="KW-0813">Transport</keyword>
<keyword evidence="11" id="KW-1185">Reference proteome</keyword>
<keyword evidence="5 8" id="KW-0408">Iron</keyword>
<comment type="cofactor">
    <cofactor evidence="1">
        <name>[3Fe-4S] cluster</name>
        <dbReference type="ChEBI" id="CHEBI:21137"/>
    </cofactor>
</comment>
<reference evidence="11" key="1">
    <citation type="submission" date="2016-06" db="EMBL/GenBank/DDBJ databases">
        <authorList>
            <person name="Varghese N."/>
            <person name="Submissions Spin"/>
        </authorList>
    </citation>
    <scope>NUCLEOTIDE SEQUENCE [LARGE SCALE GENOMIC DNA]</scope>
    <source>
        <strain evidence="11">DSM 44100</strain>
    </source>
</reference>
<dbReference type="PANTHER" id="PTHR36923:SF3">
    <property type="entry name" value="FERREDOXIN"/>
    <property type="match status" value="1"/>
</dbReference>
<dbReference type="PROSITE" id="PS51379">
    <property type="entry name" value="4FE4S_FER_2"/>
    <property type="match status" value="1"/>
</dbReference>
<dbReference type="SUPFAM" id="SSF54862">
    <property type="entry name" value="4Fe-4S ferredoxins"/>
    <property type="match status" value="1"/>
</dbReference>
<keyword evidence="3 8" id="KW-0479">Metal-binding</keyword>
<dbReference type="PANTHER" id="PTHR36923">
    <property type="entry name" value="FERREDOXIN"/>
    <property type="match status" value="1"/>
</dbReference>
<keyword evidence="4 8" id="KW-0249">Electron transport</keyword>
<evidence type="ECO:0000313" key="11">
    <source>
        <dbReference type="Proteomes" id="UP000198797"/>
    </source>
</evidence>
<evidence type="ECO:0000256" key="6">
    <source>
        <dbReference type="ARBA" id="ARBA00023014"/>
    </source>
</evidence>
<dbReference type="InterPro" id="IPR001080">
    <property type="entry name" value="3Fe4S_ferredoxin"/>
</dbReference>
<dbReference type="GO" id="GO:0005506">
    <property type="term" value="F:iron ion binding"/>
    <property type="evidence" value="ECO:0007669"/>
    <property type="project" value="UniProtKB-UniRule"/>
</dbReference>
<sequence length="79" mass="8552">MTLVVNRDLCIGAGQCVLSTPELFDQSEDGRVLLRRRPVDADEGRAAVDLCPSGALRLTDDTRSRPVVPDRDAATKGWG</sequence>
<dbReference type="InterPro" id="IPR017896">
    <property type="entry name" value="4Fe4S_Fe-S-bd"/>
</dbReference>
<dbReference type="PRINTS" id="PR00352">
    <property type="entry name" value="3FE4SFRDOXIN"/>
</dbReference>
<accession>A0A1C4X2N8</accession>
<proteinExistence type="predicted"/>
<dbReference type="STRING" id="121616.GA0070216_10494"/>
<gene>
    <name evidence="10" type="ORF">GA0070216_10494</name>
</gene>
<protein>
    <recommendedName>
        <fullName evidence="8">Ferredoxin</fullName>
    </recommendedName>
</protein>
<dbReference type="Proteomes" id="UP000198797">
    <property type="component" value="Unassembled WGS sequence"/>
</dbReference>
<evidence type="ECO:0000256" key="3">
    <source>
        <dbReference type="ARBA" id="ARBA00022723"/>
    </source>
</evidence>
<evidence type="ECO:0000256" key="8">
    <source>
        <dbReference type="RuleBase" id="RU368020"/>
    </source>
</evidence>
<evidence type="ECO:0000256" key="5">
    <source>
        <dbReference type="ARBA" id="ARBA00023004"/>
    </source>
</evidence>
<evidence type="ECO:0000259" key="9">
    <source>
        <dbReference type="PROSITE" id="PS51379"/>
    </source>
</evidence>
<name>A0A1C4X2N8_9ACTN</name>
<dbReference type="EMBL" id="FMCU01000004">
    <property type="protein sequence ID" value="SCF02723.1"/>
    <property type="molecule type" value="Genomic_DNA"/>
</dbReference>